<feature type="region of interest" description="Disordered" evidence="1">
    <location>
        <begin position="1"/>
        <end position="51"/>
    </location>
</feature>
<name>A0A6A7BVI3_9PEZI</name>
<dbReference type="Proteomes" id="UP000799421">
    <property type="component" value="Unassembled WGS sequence"/>
</dbReference>
<evidence type="ECO:0000313" key="2">
    <source>
        <dbReference type="EMBL" id="KAF2858725.1"/>
    </source>
</evidence>
<feature type="region of interest" description="Disordered" evidence="1">
    <location>
        <begin position="77"/>
        <end position="105"/>
    </location>
</feature>
<dbReference type="AlphaFoldDB" id="A0A6A7BVI3"/>
<organism evidence="2 3">
    <name type="scientific">Piedraia hortae CBS 480.64</name>
    <dbReference type="NCBI Taxonomy" id="1314780"/>
    <lineage>
        <taxon>Eukaryota</taxon>
        <taxon>Fungi</taxon>
        <taxon>Dikarya</taxon>
        <taxon>Ascomycota</taxon>
        <taxon>Pezizomycotina</taxon>
        <taxon>Dothideomycetes</taxon>
        <taxon>Dothideomycetidae</taxon>
        <taxon>Capnodiales</taxon>
        <taxon>Piedraiaceae</taxon>
        <taxon>Piedraia</taxon>
    </lineage>
</organism>
<feature type="compositionally biased region" description="Polar residues" evidence="1">
    <location>
        <begin position="1"/>
        <end position="10"/>
    </location>
</feature>
<evidence type="ECO:0000313" key="3">
    <source>
        <dbReference type="Proteomes" id="UP000799421"/>
    </source>
</evidence>
<dbReference type="EMBL" id="MU006004">
    <property type="protein sequence ID" value="KAF2858725.1"/>
    <property type="molecule type" value="Genomic_DNA"/>
</dbReference>
<feature type="compositionally biased region" description="Acidic residues" evidence="1">
    <location>
        <begin position="18"/>
        <end position="28"/>
    </location>
</feature>
<protein>
    <submittedName>
        <fullName evidence="2">Uncharacterized protein</fullName>
    </submittedName>
</protein>
<gene>
    <name evidence="2" type="ORF">K470DRAFT_272209</name>
</gene>
<feature type="compositionally biased region" description="Basic and acidic residues" evidence="1">
    <location>
        <begin position="29"/>
        <end position="41"/>
    </location>
</feature>
<sequence length="105" mass="11972">MQLLISNQPNTKRKREIDGEDLLEETTNWEDRDREKARKNAETATTKRLRKEARDEALLQNEMETAMVPSFAITQGLPQDDLEFGQADSMIQPSGSDPFLFDSNG</sequence>
<accession>A0A6A7BVI3</accession>
<evidence type="ECO:0000256" key="1">
    <source>
        <dbReference type="SAM" id="MobiDB-lite"/>
    </source>
</evidence>
<proteinExistence type="predicted"/>
<keyword evidence="3" id="KW-1185">Reference proteome</keyword>
<reference evidence="2" key="1">
    <citation type="journal article" date="2020" name="Stud. Mycol.">
        <title>101 Dothideomycetes genomes: a test case for predicting lifestyles and emergence of pathogens.</title>
        <authorList>
            <person name="Haridas S."/>
            <person name="Albert R."/>
            <person name="Binder M."/>
            <person name="Bloem J."/>
            <person name="Labutti K."/>
            <person name="Salamov A."/>
            <person name="Andreopoulos B."/>
            <person name="Baker S."/>
            <person name="Barry K."/>
            <person name="Bills G."/>
            <person name="Bluhm B."/>
            <person name="Cannon C."/>
            <person name="Castanera R."/>
            <person name="Culley D."/>
            <person name="Daum C."/>
            <person name="Ezra D."/>
            <person name="Gonzalez J."/>
            <person name="Henrissat B."/>
            <person name="Kuo A."/>
            <person name="Liang C."/>
            <person name="Lipzen A."/>
            <person name="Lutzoni F."/>
            <person name="Magnuson J."/>
            <person name="Mondo S."/>
            <person name="Nolan M."/>
            <person name="Ohm R."/>
            <person name="Pangilinan J."/>
            <person name="Park H.-J."/>
            <person name="Ramirez L."/>
            <person name="Alfaro M."/>
            <person name="Sun H."/>
            <person name="Tritt A."/>
            <person name="Yoshinaga Y."/>
            <person name="Zwiers L.-H."/>
            <person name="Turgeon B."/>
            <person name="Goodwin S."/>
            <person name="Spatafora J."/>
            <person name="Crous P."/>
            <person name="Grigoriev I."/>
        </authorList>
    </citation>
    <scope>NUCLEOTIDE SEQUENCE</scope>
    <source>
        <strain evidence="2">CBS 480.64</strain>
    </source>
</reference>